<evidence type="ECO:0000256" key="2">
    <source>
        <dbReference type="ARBA" id="ARBA00022692"/>
    </source>
</evidence>
<comment type="caution">
    <text evidence="6">The sequence shown here is derived from an EMBL/GenBank/DDBJ whole genome shotgun (WGS) entry which is preliminary data.</text>
</comment>
<keyword evidence="4 5" id="KW-0472">Membrane</keyword>
<keyword evidence="3 5" id="KW-1133">Transmembrane helix</keyword>
<dbReference type="PANTHER" id="PTHR36974">
    <property type="entry name" value="MEMBRANE PROTEIN-RELATED"/>
    <property type="match status" value="1"/>
</dbReference>
<feature type="transmembrane region" description="Helical" evidence="5">
    <location>
        <begin position="100"/>
        <end position="120"/>
    </location>
</feature>
<evidence type="ECO:0000313" key="7">
    <source>
        <dbReference type="Proteomes" id="UP000245379"/>
    </source>
</evidence>
<sequence length="139" mass="16302">MPYKIFLIIYAVFYILAGCNHFLSTEGYYAIMPNWLPAHQFLIYLSGVIEIILGVLLLFPKTRKQSALCIILMLLAFMPAHIYMIQMAPFMLGKILVTPLIAWARLPFQLLFMGWAWYYFKNPKQKFYFNVSKQPTKGY</sequence>
<keyword evidence="2 5" id="KW-0812">Transmembrane</keyword>
<dbReference type="Proteomes" id="UP000245379">
    <property type="component" value="Unassembled WGS sequence"/>
</dbReference>
<keyword evidence="7" id="KW-1185">Reference proteome</keyword>
<proteinExistence type="predicted"/>
<evidence type="ECO:0000256" key="4">
    <source>
        <dbReference type="ARBA" id="ARBA00023136"/>
    </source>
</evidence>
<dbReference type="AlphaFoldDB" id="A0A317EI83"/>
<dbReference type="PANTHER" id="PTHR36974:SF1">
    <property type="entry name" value="DOXX FAMILY MEMBRANE PROTEIN"/>
    <property type="match status" value="1"/>
</dbReference>
<reference evidence="6 7" key="1">
    <citation type="submission" date="2018-05" db="EMBL/GenBank/DDBJ databases">
        <title>Pedobacter paludis sp. nov., isolated from wetland soil.</title>
        <authorList>
            <person name="Zhang Y."/>
            <person name="Wang G."/>
        </authorList>
    </citation>
    <scope>NUCLEOTIDE SEQUENCE [LARGE SCALE GENOMIC DNA]</scope>
    <source>
        <strain evidence="6 7">KCTC22721</strain>
    </source>
</reference>
<feature type="transmembrane region" description="Helical" evidence="5">
    <location>
        <begin position="41"/>
        <end position="59"/>
    </location>
</feature>
<comment type="subcellular location">
    <subcellularLocation>
        <location evidence="1">Membrane</location>
        <topology evidence="1">Multi-pass membrane protein</topology>
    </subcellularLocation>
</comment>
<dbReference type="GO" id="GO:0030416">
    <property type="term" value="P:methylamine metabolic process"/>
    <property type="evidence" value="ECO:0007669"/>
    <property type="project" value="InterPro"/>
</dbReference>
<dbReference type="RefSeq" id="WP_109926850.1">
    <property type="nucleotide sequence ID" value="NZ_QGNZ01000004.1"/>
</dbReference>
<dbReference type="Pfam" id="PF07681">
    <property type="entry name" value="DoxX"/>
    <property type="match status" value="1"/>
</dbReference>
<dbReference type="PROSITE" id="PS51257">
    <property type="entry name" value="PROKAR_LIPOPROTEIN"/>
    <property type="match status" value="1"/>
</dbReference>
<evidence type="ECO:0000313" key="6">
    <source>
        <dbReference type="EMBL" id="PWS26284.1"/>
    </source>
</evidence>
<name>A0A317EI83_9SPHI</name>
<dbReference type="InterPro" id="IPR032808">
    <property type="entry name" value="DoxX"/>
</dbReference>
<accession>A0A317EI83</accession>
<evidence type="ECO:0000256" key="3">
    <source>
        <dbReference type="ARBA" id="ARBA00022989"/>
    </source>
</evidence>
<dbReference type="GO" id="GO:0016020">
    <property type="term" value="C:membrane"/>
    <property type="evidence" value="ECO:0007669"/>
    <property type="project" value="UniProtKB-SubCell"/>
</dbReference>
<evidence type="ECO:0000256" key="1">
    <source>
        <dbReference type="ARBA" id="ARBA00004141"/>
    </source>
</evidence>
<feature type="transmembrane region" description="Helical" evidence="5">
    <location>
        <begin position="66"/>
        <end position="88"/>
    </location>
</feature>
<protein>
    <submittedName>
        <fullName evidence="6">DoxX family protein</fullName>
    </submittedName>
</protein>
<dbReference type="EMBL" id="QGNZ01000004">
    <property type="protein sequence ID" value="PWS26284.1"/>
    <property type="molecule type" value="Genomic_DNA"/>
</dbReference>
<evidence type="ECO:0000256" key="5">
    <source>
        <dbReference type="SAM" id="Phobius"/>
    </source>
</evidence>
<dbReference type="OrthoDB" id="327939at2"/>
<organism evidence="6 7">
    <name type="scientific">Pedobacter yonginense</name>
    <dbReference type="NCBI Taxonomy" id="651869"/>
    <lineage>
        <taxon>Bacteria</taxon>
        <taxon>Pseudomonadati</taxon>
        <taxon>Bacteroidota</taxon>
        <taxon>Sphingobacteriia</taxon>
        <taxon>Sphingobacteriales</taxon>
        <taxon>Sphingobacteriaceae</taxon>
        <taxon>Pedobacter</taxon>
    </lineage>
</organism>
<gene>
    <name evidence="6" type="ORF">DHW03_15970</name>
</gene>